<evidence type="ECO:0000313" key="2">
    <source>
        <dbReference type="EMBL" id="KAF1994939.1"/>
    </source>
</evidence>
<evidence type="ECO:0000256" key="1">
    <source>
        <dbReference type="SAM" id="MobiDB-lite"/>
    </source>
</evidence>
<feature type="region of interest" description="Disordered" evidence="1">
    <location>
        <begin position="194"/>
        <end position="236"/>
    </location>
</feature>
<keyword evidence="3" id="KW-1185">Reference proteome</keyword>
<feature type="compositionally biased region" description="Basic residues" evidence="1">
    <location>
        <begin position="225"/>
        <end position="236"/>
    </location>
</feature>
<gene>
    <name evidence="2" type="ORF">P154DRAFT_581370</name>
</gene>
<dbReference type="Proteomes" id="UP000799779">
    <property type="component" value="Unassembled WGS sequence"/>
</dbReference>
<feature type="compositionally biased region" description="Low complexity" evidence="1">
    <location>
        <begin position="113"/>
        <end position="126"/>
    </location>
</feature>
<reference evidence="2" key="1">
    <citation type="journal article" date="2020" name="Stud. Mycol.">
        <title>101 Dothideomycetes genomes: a test case for predicting lifestyles and emergence of pathogens.</title>
        <authorList>
            <person name="Haridas S."/>
            <person name="Albert R."/>
            <person name="Binder M."/>
            <person name="Bloem J."/>
            <person name="Labutti K."/>
            <person name="Salamov A."/>
            <person name="Andreopoulos B."/>
            <person name="Baker S."/>
            <person name="Barry K."/>
            <person name="Bills G."/>
            <person name="Bluhm B."/>
            <person name="Cannon C."/>
            <person name="Castanera R."/>
            <person name="Culley D."/>
            <person name="Daum C."/>
            <person name="Ezra D."/>
            <person name="Gonzalez J."/>
            <person name="Henrissat B."/>
            <person name="Kuo A."/>
            <person name="Liang C."/>
            <person name="Lipzen A."/>
            <person name="Lutzoni F."/>
            <person name="Magnuson J."/>
            <person name="Mondo S."/>
            <person name="Nolan M."/>
            <person name="Ohm R."/>
            <person name="Pangilinan J."/>
            <person name="Park H.-J."/>
            <person name="Ramirez L."/>
            <person name="Alfaro M."/>
            <person name="Sun H."/>
            <person name="Tritt A."/>
            <person name="Yoshinaga Y."/>
            <person name="Zwiers L.-H."/>
            <person name="Turgeon B."/>
            <person name="Goodwin S."/>
            <person name="Spatafora J."/>
            <person name="Crous P."/>
            <person name="Grigoriev I."/>
        </authorList>
    </citation>
    <scope>NUCLEOTIDE SEQUENCE</scope>
    <source>
        <strain evidence="2">CBS 123094</strain>
    </source>
</reference>
<dbReference type="AlphaFoldDB" id="A0A6A5W1Z7"/>
<proteinExistence type="predicted"/>
<dbReference type="EMBL" id="ML977649">
    <property type="protein sequence ID" value="KAF1994939.1"/>
    <property type="molecule type" value="Genomic_DNA"/>
</dbReference>
<name>A0A6A5W1Z7_9PLEO</name>
<organism evidence="2 3">
    <name type="scientific">Amniculicola lignicola CBS 123094</name>
    <dbReference type="NCBI Taxonomy" id="1392246"/>
    <lineage>
        <taxon>Eukaryota</taxon>
        <taxon>Fungi</taxon>
        <taxon>Dikarya</taxon>
        <taxon>Ascomycota</taxon>
        <taxon>Pezizomycotina</taxon>
        <taxon>Dothideomycetes</taxon>
        <taxon>Pleosporomycetidae</taxon>
        <taxon>Pleosporales</taxon>
        <taxon>Amniculicolaceae</taxon>
        <taxon>Amniculicola</taxon>
    </lineage>
</organism>
<protein>
    <submittedName>
        <fullName evidence="2">Uncharacterized protein</fullName>
    </submittedName>
</protein>
<sequence>MQLAILPRLPAAGSMNDSTALAPRHSCAMPPSAAQCRVQEKWQVGGGGQYEPALQFAAKRSSPRAAAGQGSISLPSASPSRAASLQHPQCRRCAVLLLLSSAAVCPVCSAAAAAAPPSPASPARVPARPPAYEGAPRCRPSPRAPGTTRRPRTANLARRRILAPARTAAFPTLASVSGPIRTVSATPSGCETRLAQSRFVSAGPRIERPRPRSTEVGPSSTAPRRLLHHRPHRQPY</sequence>
<accession>A0A6A5W1Z7</accession>
<evidence type="ECO:0000313" key="3">
    <source>
        <dbReference type="Proteomes" id="UP000799779"/>
    </source>
</evidence>
<feature type="region of interest" description="Disordered" evidence="1">
    <location>
        <begin position="113"/>
        <end position="152"/>
    </location>
</feature>